<dbReference type="Pfam" id="PF14934">
    <property type="entry name" value="TMEM254"/>
    <property type="match status" value="1"/>
</dbReference>
<comment type="subcellular location">
    <subcellularLocation>
        <location evidence="1">Membrane</location>
        <topology evidence="1">Multi-pass membrane protein</topology>
    </subcellularLocation>
</comment>
<gene>
    <name evidence="7" type="ORF">PoB_007638700</name>
</gene>
<accession>A0AAV4E0Q9</accession>
<evidence type="ECO:0000256" key="6">
    <source>
        <dbReference type="SAM" id="Phobius"/>
    </source>
</evidence>
<dbReference type="EMBL" id="BLXT01008548">
    <property type="protein sequence ID" value="GFO49882.1"/>
    <property type="molecule type" value="Genomic_DNA"/>
</dbReference>
<keyword evidence="4 6" id="KW-0472">Membrane</keyword>
<reference evidence="7 8" key="1">
    <citation type="journal article" date="2021" name="Elife">
        <title>Chloroplast acquisition without the gene transfer in kleptoplastic sea slugs, Plakobranchus ocellatus.</title>
        <authorList>
            <person name="Maeda T."/>
            <person name="Takahashi S."/>
            <person name="Yoshida T."/>
            <person name="Shimamura S."/>
            <person name="Takaki Y."/>
            <person name="Nagai Y."/>
            <person name="Toyoda A."/>
            <person name="Suzuki Y."/>
            <person name="Arimoto A."/>
            <person name="Ishii H."/>
            <person name="Satoh N."/>
            <person name="Nishiyama T."/>
            <person name="Hasebe M."/>
            <person name="Maruyama T."/>
            <person name="Minagawa J."/>
            <person name="Obokata J."/>
            <person name="Shigenobu S."/>
        </authorList>
    </citation>
    <scope>NUCLEOTIDE SEQUENCE [LARGE SCALE GENOMIC DNA]</scope>
</reference>
<evidence type="ECO:0000256" key="5">
    <source>
        <dbReference type="ARBA" id="ARBA00034834"/>
    </source>
</evidence>
<organism evidence="7 8">
    <name type="scientific">Plakobranchus ocellatus</name>
    <dbReference type="NCBI Taxonomy" id="259542"/>
    <lineage>
        <taxon>Eukaryota</taxon>
        <taxon>Metazoa</taxon>
        <taxon>Spiralia</taxon>
        <taxon>Lophotrochozoa</taxon>
        <taxon>Mollusca</taxon>
        <taxon>Gastropoda</taxon>
        <taxon>Heterobranchia</taxon>
        <taxon>Euthyneura</taxon>
        <taxon>Panpulmonata</taxon>
        <taxon>Sacoglossa</taxon>
        <taxon>Placobranchoidea</taxon>
        <taxon>Plakobranchidae</taxon>
        <taxon>Plakobranchus</taxon>
    </lineage>
</organism>
<feature type="transmembrane region" description="Helical" evidence="6">
    <location>
        <begin position="32"/>
        <end position="51"/>
    </location>
</feature>
<dbReference type="AlphaFoldDB" id="A0AAV4E0Q9"/>
<dbReference type="PANTHER" id="PTHR34104">
    <property type="entry name" value="TRANSMEMBRANE PROTEIN 254"/>
    <property type="match status" value="1"/>
</dbReference>
<feature type="transmembrane region" description="Helical" evidence="6">
    <location>
        <begin position="107"/>
        <end position="128"/>
    </location>
</feature>
<evidence type="ECO:0000256" key="4">
    <source>
        <dbReference type="ARBA" id="ARBA00023136"/>
    </source>
</evidence>
<keyword evidence="2 6" id="KW-0812">Transmembrane</keyword>
<evidence type="ECO:0000256" key="3">
    <source>
        <dbReference type="ARBA" id="ARBA00022989"/>
    </source>
</evidence>
<proteinExistence type="predicted"/>
<evidence type="ECO:0000256" key="2">
    <source>
        <dbReference type="ARBA" id="ARBA00022692"/>
    </source>
</evidence>
<sequence>MSVERKSKKRPQSKRGGSSKFNPNYFALPHPIWMIVIPFGILLLVVSTFQPDSLPDFLGPLGSFAKLMGTQYNNICVLLCVFCAVAHSAEAAYAGKICHDRGMTTSATIKWVASTFIFGFASLLLRLVPYKPDYKIV</sequence>
<name>A0AAV4E0Q9_9GAST</name>
<evidence type="ECO:0000256" key="1">
    <source>
        <dbReference type="ARBA" id="ARBA00004141"/>
    </source>
</evidence>
<feature type="transmembrane region" description="Helical" evidence="6">
    <location>
        <begin position="71"/>
        <end position="95"/>
    </location>
</feature>
<keyword evidence="3 6" id="KW-1133">Transmembrane helix</keyword>
<evidence type="ECO:0000313" key="7">
    <source>
        <dbReference type="EMBL" id="GFO49882.1"/>
    </source>
</evidence>
<evidence type="ECO:0000313" key="8">
    <source>
        <dbReference type="Proteomes" id="UP000735302"/>
    </source>
</evidence>
<keyword evidence="8" id="KW-1185">Reference proteome</keyword>
<dbReference type="GO" id="GO:0016020">
    <property type="term" value="C:membrane"/>
    <property type="evidence" value="ECO:0007669"/>
    <property type="project" value="UniProtKB-SubCell"/>
</dbReference>
<dbReference type="PANTHER" id="PTHR34104:SF3">
    <property type="entry name" value="TRANSMEMBRANE PROTEIN 254"/>
    <property type="match status" value="1"/>
</dbReference>
<protein>
    <recommendedName>
        <fullName evidence="5">Transmembrane protein 254</fullName>
    </recommendedName>
</protein>
<dbReference type="Proteomes" id="UP000735302">
    <property type="component" value="Unassembled WGS sequence"/>
</dbReference>
<comment type="caution">
    <text evidence="7">The sequence shown here is derived from an EMBL/GenBank/DDBJ whole genome shotgun (WGS) entry which is preliminary data.</text>
</comment>
<dbReference type="InterPro" id="IPR028110">
    <property type="entry name" value="TMEM254"/>
</dbReference>